<organism evidence="2 3">
    <name type="scientific">Trichostrongylus colubriformis</name>
    <name type="common">Black scour worm</name>
    <dbReference type="NCBI Taxonomy" id="6319"/>
    <lineage>
        <taxon>Eukaryota</taxon>
        <taxon>Metazoa</taxon>
        <taxon>Ecdysozoa</taxon>
        <taxon>Nematoda</taxon>
        <taxon>Chromadorea</taxon>
        <taxon>Rhabditida</taxon>
        <taxon>Rhabditina</taxon>
        <taxon>Rhabditomorpha</taxon>
        <taxon>Strongyloidea</taxon>
        <taxon>Trichostrongylidae</taxon>
        <taxon>Trichostrongylus</taxon>
    </lineage>
</organism>
<dbReference type="Proteomes" id="UP001331761">
    <property type="component" value="Unassembled WGS sequence"/>
</dbReference>
<dbReference type="SMART" id="SM00537">
    <property type="entry name" value="DCX"/>
    <property type="match status" value="1"/>
</dbReference>
<evidence type="ECO:0000313" key="2">
    <source>
        <dbReference type="EMBL" id="KAK5973730.1"/>
    </source>
</evidence>
<proteinExistence type="predicted"/>
<dbReference type="PROSITE" id="PS50309">
    <property type="entry name" value="DC"/>
    <property type="match status" value="1"/>
</dbReference>
<feature type="domain" description="Doublecortin" evidence="1">
    <location>
        <begin position="6"/>
        <end position="90"/>
    </location>
</feature>
<protein>
    <recommendedName>
        <fullName evidence="1">Doublecortin domain-containing protein</fullName>
    </recommendedName>
</protein>
<keyword evidence="3" id="KW-1185">Reference proteome</keyword>
<evidence type="ECO:0000313" key="3">
    <source>
        <dbReference type="Proteomes" id="UP001331761"/>
    </source>
</evidence>
<dbReference type="GO" id="GO:0005874">
    <property type="term" value="C:microtubule"/>
    <property type="evidence" value="ECO:0007669"/>
    <property type="project" value="TreeGrafter"/>
</dbReference>
<dbReference type="GO" id="GO:0005815">
    <property type="term" value="C:microtubule organizing center"/>
    <property type="evidence" value="ECO:0007669"/>
    <property type="project" value="TreeGrafter"/>
</dbReference>
<dbReference type="InterPro" id="IPR036572">
    <property type="entry name" value="Doublecortin_dom_sf"/>
</dbReference>
<dbReference type="PANTHER" id="PTHR23004:SF11">
    <property type="entry name" value="PROTEIN RPI-1"/>
    <property type="match status" value="1"/>
</dbReference>
<name>A0AAN8FB46_TRICO</name>
<dbReference type="AlphaFoldDB" id="A0AAN8FB46"/>
<dbReference type="InterPro" id="IPR003533">
    <property type="entry name" value="Doublecortin_dom"/>
</dbReference>
<dbReference type="SUPFAM" id="SSF89837">
    <property type="entry name" value="Doublecortin (DC)"/>
    <property type="match status" value="2"/>
</dbReference>
<accession>A0AAN8FB46</accession>
<dbReference type="GO" id="GO:0035556">
    <property type="term" value="P:intracellular signal transduction"/>
    <property type="evidence" value="ECO:0007669"/>
    <property type="project" value="InterPro"/>
</dbReference>
<sequence length="240" mass="27290">MIDSNRRMPNARSSLPAINTKGVRVPISKSRYRNFDSLLNDLNKNIQLPFGVRRLTTPMGRNSISDIDQLQHLGKYVATSSKYSRGLNLSALERLKKAREQTHQSLRREKPGGQSYWIPTSPTYKQKLRMSRTLGFSVVPSKQIFFVLNGKGRYYRALLNPLRLPPMEVLLQEVSEGLEAAIFRLYSTNGDRMSSVNDILNLSPPKVIACTRIERPLLGTTMTSLPSIEPHRYMPKTQKS</sequence>
<dbReference type="Pfam" id="PF03607">
    <property type="entry name" value="DCX"/>
    <property type="match status" value="1"/>
</dbReference>
<gene>
    <name evidence="2" type="ORF">GCK32_015919</name>
</gene>
<feature type="non-terminal residue" evidence="2">
    <location>
        <position position="240"/>
    </location>
</feature>
<reference evidence="2 3" key="1">
    <citation type="submission" date="2019-10" db="EMBL/GenBank/DDBJ databases">
        <title>Assembly and Annotation for the nematode Trichostrongylus colubriformis.</title>
        <authorList>
            <person name="Martin J."/>
        </authorList>
    </citation>
    <scope>NUCLEOTIDE SEQUENCE [LARGE SCALE GENOMIC DNA]</scope>
    <source>
        <strain evidence="2">G859</strain>
        <tissue evidence="2">Whole worm</tissue>
    </source>
</reference>
<comment type="caution">
    <text evidence="2">The sequence shown here is derived from an EMBL/GenBank/DDBJ whole genome shotgun (WGS) entry which is preliminary data.</text>
</comment>
<dbReference type="EMBL" id="WIXE01015110">
    <property type="protein sequence ID" value="KAK5973730.1"/>
    <property type="molecule type" value="Genomic_DNA"/>
</dbReference>
<dbReference type="Gene3D" id="3.10.20.230">
    <property type="entry name" value="Doublecortin domain"/>
    <property type="match status" value="2"/>
</dbReference>
<evidence type="ECO:0000259" key="1">
    <source>
        <dbReference type="PROSITE" id="PS50309"/>
    </source>
</evidence>
<dbReference type="PANTHER" id="PTHR23004">
    <property type="entry name" value="DOUBLECORTIN DOMAIN CONTAINING 2"/>
    <property type="match status" value="1"/>
</dbReference>